<dbReference type="EMBL" id="JAHHHN010000067">
    <property type="protein sequence ID" value="MBW4566223.1"/>
    <property type="molecule type" value="Genomic_DNA"/>
</dbReference>
<evidence type="ECO:0008006" key="4">
    <source>
        <dbReference type="Google" id="ProtNLM"/>
    </source>
</evidence>
<organism evidence="2 3">
    <name type="scientific">Mojavia pulchra JT2-VF2</name>
    <dbReference type="NCBI Taxonomy" id="287848"/>
    <lineage>
        <taxon>Bacteria</taxon>
        <taxon>Bacillati</taxon>
        <taxon>Cyanobacteriota</taxon>
        <taxon>Cyanophyceae</taxon>
        <taxon>Nostocales</taxon>
        <taxon>Nostocaceae</taxon>
    </lineage>
</organism>
<dbReference type="AlphaFoldDB" id="A0A951UJT6"/>
<dbReference type="InterPro" id="IPR001087">
    <property type="entry name" value="GDSL"/>
</dbReference>
<dbReference type="GO" id="GO:0016788">
    <property type="term" value="F:hydrolase activity, acting on ester bonds"/>
    <property type="evidence" value="ECO:0007669"/>
    <property type="project" value="InterPro"/>
</dbReference>
<accession>A0A951UJT6</accession>
<dbReference type="Proteomes" id="UP000715781">
    <property type="component" value="Unassembled WGS sequence"/>
</dbReference>
<protein>
    <recommendedName>
        <fullName evidence="4">GDSL esterase/lipase</fullName>
    </recommendedName>
</protein>
<dbReference type="Pfam" id="PF00657">
    <property type="entry name" value="Lipase_GDSL"/>
    <property type="match status" value="1"/>
</dbReference>
<evidence type="ECO:0000256" key="1">
    <source>
        <dbReference type="ARBA" id="ARBA00022801"/>
    </source>
</evidence>
<name>A0A951UJT6_9NOST</name>
<dbReference type="PANTHER" id="PTHR45648:SF22">
    <property type="entry name" value="GDSL LIPASE_ACYLHYDROLASE FAMILY PROTEIN (AFU_ORTHOLOGUE AFUA_4G14700)"/>
    <property type="match status" value="1"/>
</dbReference>
<dbReference type="InterPro" id="IPR036514">
    <property type="entry name" value="SGNH_hydro_sf"/>
</dbReference>
<evidence type="ECO:0000313" key="2">
    <source>
        <dbReference type="EMBL" id="MBW4566223.1"/>
    </source>
</evidence>
<evidence type="ECO:0000313" key="3">
    <source>
        <dbReference type="Proteomes" id="UP000715781"/>
    </source>
</evidence>
<comment type="caution">
    <text evidence="2">The sequence shown here is derived from an EMBL/GenBank/DDBJ whole genome shotgun (WGS) entry which is preliminary data.</text>
</comment>
<sequence>MSKLTQAHNQSLRRSIKILTQQNSQLMIATLDVNSLYRDAMANPAAFGFTNVISSCLSGSGICSNPDDFLFWDGIHPTTAAHRIIGETAFSTIQEAGMINSSSILVPETTSEVLRLA</sequence>
<dbReference type="Gene3D" id="3.40.50.1110">
    <property type="entry name" value="SGNH hydrolase"/>
    <property type="match status" value="1"/>
</dbReference>
<gene>
    <name evidence="2" type="ORF">KME32_35180</name>
</gene>
<proteinExistence type="predicted"/>
<dbReference type="SUPFAM" id="SSF52266">
    <property type="entry name" value="SGNH hydrolase"/>
    <property type="match status" value="1"/>
</dbReference>
<dbReference type="InterPro" id="IPR051058">
    <property type="entry name" value="GDSL_Est/Lipase"/>
</dbReference>
<reference evidence="2" key="2">
    <citation type="journal article" date="2022" name="Microbiol. Resour. Announc.">
        <title>Metagenome Sequencing to Explore Phylogenomics of Terrestrial Cyanobacteria.</title>
        <authorList>
            <person name="Ward R.D."/>
            <person name="Stajich J.E."/>
            <person name="Johansen J.R."/>
            <person name="Huntemann M."/>
            <person name="Clum A."/>
            <person name="Foster B."/>
            <person name="Foster B."/>
            <person name="Roux S."/>
            <person name="Palaniappan K."/>
            <person name="Varghese N."/>
            <person name="Mukherjee S."/>
            <person name="Reddy T.B.K."/>
            <person name="Daum C."/>
            <person name="Copeland A."/>
            <person name="Chen I.A."/>
            <person name="Ivanova N.N."/>
            <person name="Kyrpides N.C."/>
            <person name="Shapiro N."/>
            <person name="Eloe-Fadrosh E.A."/>
            <person name="Pietrasiak N."/>
        </authorList>
    </citation>
    <scope>NUCLEOTIDE SEQUENCE</scope>
    <source>
        <strain evidence="2">JT2-VF2</strain>
    </source>
</reference>
<reference evidence="2" key="1">
    <citation type="submission" date="2021-05" db="EMBL/GenBank/DDBJ databases">
        <authorList>
            <person name="Pietrasiak N."/>
            <person name="Ward R."/>
            <person name="Stajich J.E."/>
            <person name="Kurbessoian T."/>
        </authorList>
    </citation>
    <scope>NUCLEOTIDE SEQUENCE</scope>
    <source>
        <strain evidence="2">JT2-VF2</strain>
    </source>
</reference>
<keyword evidence="1" id="KW-0378">Hydrolase</keyword>
<dbReference type="PANTHER" id="PTHR45648">
    <property type="entry name" value="GDSL LIPASE/ACYLHYDROLASE FAMILY PROTEIN (AFU_ORTHOLOGUE AFUA_4G14700)"/>
    <property type="match status" value="1"/>
</dbReference>